<accession>A0ABD8B2Q4</accession>
<proteinExistence type="predicted"/>
<feature type="transmembrane region" description="Helical" evidence="1">
    <location>
        <begin position="118"/>
        <end position="135"/>
    </location>
</feature>
<feature type="transmembrane region" description="Helical" evidence="1">
    <location>
        <begin position="268"/>
        <end position="289"/>
    </location>
</feature>
<keyword evidence="1" id="KW-0812">Transmembrane</keyword>
<dbReference type="AlphaFoldDB" id="A0ABD8B2Q4"/>
<evidence type="ECO:0000313" key="3">
    <source>
        <dbReference type="Proteomes" id="UP001364764"/>
    </source>
</evidence>
<name>A0ABD8B2Q4_PAEAM</name>
<dbReference type="Proteomes" id="UP001364764">
    <property type="component" value="Plasmid pY5S7-2"/>
</dbReference>
<dbReference type="PANTHER" id="PTHR35007:SF2">
    <property type="entry name" value="PILUS ASSEMBLE PROTEIN"/>
    <property type="match status" value="1"/>
</dbReference>
<evidence type="ECO:0000313" key="2">
    <source>
        <dbReference type="EMBL" id="WWP24097.1"/>
    </source>
</evidence>
<dbReference type="RefSeq" id="WP_338709186.1">
    <property type="nucleotide sequence ID" value="NZ_CP145894.1"/>
</dbReference>
<keyword evidence="2" id="KW-0614">Plasmid</keyword>
<reference evidence="2 3" key="1">
    <citation type="submission" date="2024-02" db="EMBL/GenBank/DDBJ databases">
        <title>Complete sequences of two Paenibacillus sp. strains and one Lysinibacillus strain isolated from the environment on STAA medium highlight biotechnological potential.</title>
        <authorList>
            <person name="Attere S.A."/>
            <person name="Piche L.C."/>
            <person name="Intertaglia L."/>
            <person name="Lami R."/>
            <person name="Charette S.J."/>
            <person name="Vincent A.T."/>
        </authorList>
    </citation>
    <scope>NUCLEOTIDE SEQUENCE [LARGE SCALE GENOMIC DNA]</scope>
    <source>
        <strain evidence="2 3">Y5S-7</strain>
        <plasmid evidence="2 3">pY5S7-2</plasmid>
    </source>
</reference>
<dbReference type="GeneID" id="93480198"/>
<evidence type="ECO:0000256" key="1">
    <source>
        <dbReference type="SAM" id="Phobius"/>
    </source>
</evidence>
<evidence type="ECO:0008006" key="4">
    <source>
        <dbReference type="Google" id="ProtNLM"/>
    </source>
</evidence>
<gene>
    <name evidence="2" type="ORF">V6668_31995</name>
</gene>
<dbReference type="PANTHER" id="PTHR35007">
    <property type="entry name" value="INTEGRAL MEMBRANE PROTEIN-RELATED"/>
    <property type="match status" value="1"/>
</dbReference>
<feature type="transmembrane region" description="Helical" evidence="1">
    <location>
        <begin position="91"/>
        <end position="112"/>
    </location>
</feature>
<organism evidence="2 3">
    <name type="scientific">Paenibacillus amylolyticus</name>
    <dbReference type="NCBI Taxonomy" id="1451"/>
    <lineage>
        <taxon>Bacteria</taxon>
        <taxon>Bacillati</taxon>
        <taxon>Bacillota</taxon>
        <taxon>Bacilli</taxon>
        <taxon>Bacillales</taxon>
        <taxon>Paenibacillaceae</taxon>
        <taxon>Paenibacillus</taxon>
    </lineage>
</organism>
<sequence>MISSVFLAVGCFIIGAGLMQILLPSFEKQKQAARIAQALNLTQAESIRRAQNPFVRRVSDMMMAGSWLDKVLGAKRRETYNLLGIEKKYEVYVAQVFFQSLLVALLPVMLGAMIDEPILYMFGPTGLIIFLRQGLRRITTWDKQRRNDLIQDLPLLVSGMITALAVGAPLRDVFEQVSQRCHPLLAHFLNRLIADLNSMPLKQALQRFADSINMPEIYDFVSVVNVIVEKGFKESEEDLNGIQNDIQRLNRLSLEIRTEGNPQKLNRFYLIMIGHVLVFVFLMMMKLFAAMNSL</sequence>
<geneLocation type="plasmid" evidence="2 3">
    <name>pY5S7-2</name>
</geneLocation>
<protein>
    <recommendedName>
        <fullName evidence="4">Type II secretion system protein GspF domain-containing protein</fullName>
    </recommendedName>
</protein>
<dbReference type="EMBL" id="CP145894">
    <property type="protein sequence ID" value="WWP24097.1"/>
    <property type="molecule type" value="Genomic_DNA"/>
</dbReference>
<keyword evidence="1" id="KW-1133">Transmembrane helix</keyword>
<feature type="transmembrane region" description="Helical" evidence="1">
    <location>
        <begin position="6"/>
        <end position="26"/>
    </location>
</feature>
<keyword evidence="1" id="KW-0472">Membrane</keyword>